<keyword evidence="10" id="KW-1185">Reference proteome</keyword>
<dbReference type="Pfam" id="PF20684">
    <property type="entry name" value="Fung_rhodopsin"/>
    <property type="match status" value="1"/>
</dbReference>
<feature type="transmembrane region" description="Helical" evidence="7">
    <location>
        <begin position="31"/>
        <end position="52"/>
    </location>
</feature>
<feature type="domain" description="Rhodopsin" evidence="8">
    <location>
        <begin position="49"/>
        <end position="297"/>
    </location>
</feature>
<feature type="transmembrane region" description="Helical" evidence="7">
    <location>
        <begin position="195"/>
        <end position="217"/>
    </location>
</feature>
<evidence type="ECO:0000313" key="10">
    <source>
        <dbReference type="Proteomes" id="UP000481861"/>
    </source>
</evidence>
<dbReference type="GO" id="GO:0016020">
    <property type="term" value="C:membrane"/>
    <property type="evidence" value="ECO:0007669"/>
    <property type="project" value="UniProtKB-SubCell"/>
</dbReference>
<evidence type="ECO:0000256" key="7">
    <source>
        <dbReference type="SAM" id="Phobius"/>
    </source>
</evidence>
<feature type="transmembrane region" description="Helical" evidence="7">
    <location>
        <begin position="64"/>
        <end position="84"/>
    </location>
</feature>
<evidence type="ECO:0000256" key="1">
    <source>
        <dbReference type="ARBA" id="ARBA00004141"/>
    </source>
</evidence>
<keyword evidence="2 7" id="KW-0812">Transmembrane</keyword>
<dbReference type="PANTHER" id="PTHR33048">
    <property type="entry name" value="PTH11-LIKE INTEGRAL MEMBRANE PROTEIN (AFU_ORTHOLOGUE AFUA_5G11245)"/>
    <property type="match status" value="1"/>
</dbReference>
<name>A0A7C8MNQ0_9PLEO</name>
<evidence type="ECO:0000313" key="9">
    <source>
        <dbReference type="EMBL" id="KAF2873684.1"/>
    </source>
</evidence>
<comment type="subcellular location">
    <subcellularLocation>
        <location evidence="1">Membrane</location>
        <topology evidence="1">Multi-pass membrane protein</topology>
    </subcellularLocation>
</comment>
<keyword evidence="4 7" id="KW-0472">Membrane</keyword>
<evidence type="ECO:0000256" key="5">
    <source>
        <dbReference type="ARBA" id="ARBA00038359"/>
    </source>
</evidence>
<evidence type="ECO:0000256" key="3">
    <source>
        <dbReference type="ARBA" id="ARBA00022989"/>
    </source>
</evidence>
<sequence length="381" mass="43348">MIDYARLIEQLAANPPDPNQPKPLSNRPETILGVIIPFQVLSLAAAISRLYVRYRVVREPGWDDYFIILASVFNLAGLICVFGTLQYGLGEHLMLITVADMQTTLFWCYLQAGTYYPTSAFVKLSLLSQYLRLFRKGPIRIACFVFLVLVSIWGVVFSFMGWFPCFPPSGYWDRMQTPAPKCWALGYGSVEGTRAAYIAFSSTNVILDVAIFSIPVIVYMNPSIERRQVLALMGLFTLGSAAVLMSILRLWVIMKNSLGYMESFDFTWWYPLVIIISSLEIDFAIVCASMPIFWPVMVTSLAQIFVTKEVHVVHHRRLDEYEMDPPHSLKSNNSQEGLTRQAQPSKTDYNCQYVADHVTGRVTETAEVEALPKIEKSKWRW</sequence>
<feature type="transmembrane region" description="Helical" evidence="7">
    <location>
        <begin position="229"/>
        <end position="248"/>
    </location>
</feature>
<dbReference type="OrthoDB" id="61113at2759"/>
<feature type="region of interest" description="Disordered" evidence="6">
    <location>
        <begin position="323"/>
        <end position="344"/>
    </location>
</feature>
<evidence type="ECO:0000256" key="2">
    <source>
        <dbReference type="ARBA" id="ARBA00022692"/>
    </source>
</evidence>
<evidence type="ECO:0000256" key="4">
    <source>
        <dbReference type="ARBA" id="ARBA00023136"/>
    </source>
</evidence>
<dbReference type="PANTHER" id="PTHR33048:SF47">
    <property type="entry name" value="INTEGRAL MEMBRANE PROTEIN-RELATED"/>
    <property type="match status" value="1"/>
</dbReference>
<dbReference type="InterPro" id="IPR052337">
    <property type="entry name" value="SAT4-like"/>
</dbReference>
<evidence type="ECO:0000256" key="6">
    <source>
        <dbReference type="SAM" id="MobiDB-lite"/>
    </source>
</evidence>
<evidence type="ECO:0000259" key="8">
    <source>
        <dbReference type="Pfam" id="PF20684"/>
    </source>
</evidence>
<comment type="similarity">
    <text evidence="5">Belongs to the SAT4 family.</text>
</comment>
<reference evidence="9 10" key="1">
    <citation type="submission" date="2020-01" db="EMBL/GenBank/DDBJ databases">
        <authorList>
            <consortium name="DOE Joint Genome Institute"/>
            <person name="Haridas S."/>
            <person name="Albert R."/>
            <person name="Binder M."/>
            <person name="Bloem J."/>
            <person name="Labutti K."/>
            <person name="Salamov A."/>
            <person name="Andreopoulos B."/>
            <person name="Baker S.E."/>
            <person name="Barry K."/>
            <person name="Bills G."/>
            <person name="Bluhm B.H."/>
            <person name="Cannon C."/>
            <person name="Castanera R."/>
            <person name="Culley D.E."/>
            <person name="Daum C."/>
            <person name="Ezra D."/>
            <person name="Gonzalez J.B."/>
            <person name="Henrissat B."/>
            <person name="Kuo A."/>
            <person name="Liang C."/>
            <person name="Lipzen A."/>
            <person name="Lutzoni F."/>
            <person name="Magnuson J."/>
            <person name="Mondo S."/>
            <person name="Nolan M."/>
            <person name="Ohm R."/>
            <person name="Pangilinan J."/>
            <person name="Park H.-J.H."/>
            <person name="Ramirez L."/>
            <person name="Alfaro M."/>
            <person name="Sun H."/>
            <person name="Tritt A."/>
            <person name="Yoshinaga Y."/>
            <person name="Zwiers L.-H.L."/>
            <person name="Turgeon B.G."/>
            <person name="Goodwin S.B."/>
            <person name="Spatafora J.W."/>
            <person name="Crous P.W."/>
            <person name="Grigoriev I.V."/>
        </authorList>
    </citation>
    <scope>NUCLEOTIDE SEQUENCE [LARGE SCALE GENOMIC DNA]</scope>
    <source>
        <strain evidence="9 10">CBS 611.86</strain>
    </source>
</reference>
<comment type="caution">
    <text evidence="9">The sequence shown here is derived from an EMBL/GenBank/DDBJ whole genome shotgun (WGS) entry which is preliminary data.</text>
</comment>
<feature type="transmembrane region" description="Helical" evidence="7">
    <location>
        <begin position="139"/>
        <end position="163"/>
    </location>
</feature>
<feature type="transmembrane region" description="Helical" evidence="7">
    <location>
        <begin position="104"/>
        <end position="127"/>
    </location>
</feature>
<feature type="compositionally biased region" description="Polar residues" evidence="6">
    <location>
        <begin position="329"/>
        <end position="344"/>
    </location>
</feature>
<gene>
    <name evidence="9" type="ORF">BDV95DRAFT_540958</name>
</gene>
<accession>A0A7C8MNQ0</accession>
<organism evidence="9 10">
    <name type="scientific">Massariosphaeria phaeospora</name>
    <dbReference type="NCBI Taxonomy" id="100035"/>
    <lineage>
        <taxon>Eukaryota</taxon>
        <taxon>Fungi</taxon>
        <taxon>Dikarya</taxon>
        <taxon>Ascomycota</taxon>
        <taxon>Pezizomycotina</taxon>
        <taxon>Dothideomycetes</taxon>
        <taxon>Pleosporomycetidae</taxon>
        <taxon>Pleosporales</taxon>
        <taxon>Pleosporales incertae sedis</taxon>
        <taxon>Massariosphaeria</taxon>
    </lineage>
</organism>
<dbReference type="Proteomes" id="UP000481861">
    <property type="component" value="Unassembled WGS sequence"/>
</dbReference>
<keyword evidence="3 7" id="KW-1133">Transmembrane helix</keyword>
<proteinExistence type="inferred from homology"/>
<protein>
    <recommendedName>
        <fullName evidence="8">Rhodopsin domain-containing protein</fullName>
    </recommendedName>
</protein>
<dbReference type="AlphaFoldDB" id="A0A7C8MNQ0"/>
<feature type="transmembrane region" description="Helical" evidence="7">
    <location>
        <begin position="268"/>
        <end position="294"/>
    </location>
</feature>
<dbReference type="InterPro" id="IPR049326">
    <property type="entry name" value="Rhodopsin_dom_fungi"/>
</dbReference>
<dbReference type="EMBL" id="JAADJZ010000007">
    <property type="protein sequence ID" value="KAF2873684.1"/>
    <property type="molecule type" value="Genomic_DNA"/>
</dbReference>